<keyword evidence="2" id="KW-0472">Membrane</keyword>
<dbReference type="Gene3D" id="2.30.180.10">
    <property type="entry name" value="FAS1 domain"/>
    <property type="match status" value="1"/>
</dbReference>
<keyword evidence="3" id="KW-0732">Signal</keyword>
<dbReference type="InParanoid" id="D5GIA8"/>
<feature type="domain" description="FAS1" evidence="4">
    <location>
        <begin position="251"/>
        <end position="373"/>
    </location>
</feature>
<protein>
    <submittedName>
        <fullName evidence="5">(Perigord truffle) hypothetical protein</fullName>
    </submittedName>
</protein>
<keyword evidence="2" id="KW-0812">Transmembrane</keyword>
<keyword evidence="6" id="KW-1185">Reference proteome</keyword>
<feature type="chain" id="PRO_5003072173" evidence="3">
    <location>
        <begin position="22"/>
        <end position="408"/>
    </location>
</feature>
<dbReference type="RefSeq" id="XP_002840060.1">
    <property type="nucleotide sequence ID" value="XM_002840014.1"/>
</dbReference>
<dbReference type="GeneID" id="9184610"/>
<evidence type="ECO:0000259" key="4">
    <source>
        <dbReference type="PROSITE" id="PS50213"/>
    </source>
</evidence>
<evidence type="ECO:0000256" key="3">
    <source>
        <dbReference type="SAM" id="SignalP"/>
    </source>
</evidence>
<accession>D5GIA8</accession>
<dbReference type="STRING" id="656061.D5GIA8"/>
<dbReference type="AlphaFoldDB" id="D5GIA8"/>
<feature type="region of interest" description="Disordered" evidence="1">
    <location>
        <begin position="84"/>
        <end position="183"/>
    </location>
</feature>
<dbReference type="SUPFAM" id="SSF82153">
    <property type="entry name" value="FAS1 domain"/>
    <property type="match status" value="2"/>
</dbReference>
<dbReference type="EMBL" id="FN430325">
    <property type="protein sequence ID" value="CAZ84251.1"/>
    <property type="molecule type" value="Genomic_DNA"/>
</dbReference>
<dbReference type="Pfam" id="PF02469">
    <property type="entry name" value="Fasciclin"/>
    <property type="match status" value="1"/>
</dbReference>
<dbReference type="HOGENOM" id="CLU_674720_0_0_1"/>
<dbReference type="InterPro" id="IPR036378">
    <property type="entry name" value="FAS1_dom_sf"/>
</dbReference>
<evidence type="ECO:0000313" key="5">
    <source>
        <dbReference type="EMBL" id="CAZ84251.1"/>
    </source>
</evidence>
<keyword evidence="2" id="KW-1133">Transmembrane helix</keyword>
<feature type="compositionally biased region" description="Polar residues" evidence="1">
    <location>
        <begin position="92"/>
        <end position="105"/>
    </location>
</feature>
<dbReference type="KEGG" id="tml:GSTUM_00008389001"/>
<sequence>MILPIPLLAVVLLSLAPYVSCQQFTSNQTLMEVLEGMPDCQEYFKLLQRYPAAQSPPPGPLPFTVFCPSNEAVIRKLAEPSGSIFKRDDPKATSSMAANTATGVSVTKPPRPPVTPAPRARAKRQVTSSLTGRPTVIVSLPTAAGATTTGTTSATPGSSPAGSPAASTAVSTNFRTSGPDPFALDPNQLTLKTTLDNPEVVNLGPGAFLPMVSFTQAPSVLGLACGLGEVVNVNPRSIPFDRGEVRVSAGFVTLPETISQSLTFLAQRTFLEALRRFRLLSFYETTPLITAFVPIDSSLSGELSECACKHHIVRGPPLYTPDIELGRAYTTDAGGTITIEIKDGVYTLTGGAVIEKANVITPNGVVHLIKGNISGICEPMAFTGGSSRVGAWAGGLVGLVGVVVGLLA</sequence>
<dbReference type="PROSITE" id="PS50213">
    <property type="entry name" value="FAS1"/>
    <property type="match status" value="1"/>
</dbReference>
<dbReference type="InterPro" id="IPR000782">
    <property type="entry name" value="FAS1_domain"/>
</dbReference>
<dbReference type="Proteomes" id="UP000006911">
    <property type="component" value="Unassembled WGS sequence"/>
</dbReference>
<evidence type="ECO:0000256" key="1">
    <source>
        <dbReference type="SAM" id="MobiDB-lite"/>
    </source>
</evidence>
<reference evidence="5 6" key="1">
    <citation type="journal article" date="2010" name="Nature">
        <title>Perigord black truffle genome uncovers evolutionary origins and mechanisms of symbiosis.</title>
        <authorList>
            <person name="Martin F."/>
            <person name="Kohler A."/>
            <person name="Murat C."/>
            <person name="Balestrini R."/>
            <person name="Coutinho P.M."/>
            <person name="Jaillon O."/>
            <person name="Montanini B."/>
            <person name="Morin E."/>
            <person name="Noel B."/>
            <person name="Percudani R."/>
            <person name="Porcel B."/>
            <person name="Rubini A."/>
            <person name="Amicucci A."/>
            <person name="Amselem J."/>
            <person name="Anthouard V."/>
            <person name="Arcioni S."/>
            <person name="Artiguenave F."/>
            <person name="Aury J.M."/>
            <person name="Ballario P."/>
            <person name="Bolchi A."/>
            <person name="Brenna A."/>
            <person name="Brun A."/>
            <person name="Buee M."/>
            <person name="Cantarel B."/>
            <person name="Chevalier G."/>
            <person name="Couloux A."/>
            <person name="Da Silva C."/>
            <person name="Denoeud F."/>
            <person name="Duplessis S."/>
            <person name="Ghignone S."/>
            <person name="Hilselberger B."/>
            <person name="Iotti M."/>
            <person name="Marcais B."/>
            <person name="Mello A."/>
            <person name="Miranda M."/>
            <person name="Pacioni G."/>
            <person name="Quesneville H."/>
            <person name="Riccioni C."/>
            <person name="Ruotolo R."/>
            <person name="Splivallo R."/>
            <person name="Stocchi V."/>
            <person name="Tisserant E."/>
            <person name="Viscomi A.R."/>
            <person name="Zambonelli A."/>
            <person name="Zampieri E."/>
            <person name="Henrissat B."/>
            <person name="Lebrun M.H."/>
            <person name="Paolocci F."/>
            <person name="Bonfante P."/>
            <person name="Ottonello S."/>
            <person name="Wincker P."/>
        </authorList>
    </citation>
    <scope>NUCLEOTIDE SEQUENCE [LARGE SCALE GENOMIC DNA]</scope>
    <source>
        <strain evidence="5 6">Mel28</strain>
    </source>
</reference>
<name>D5GIA8_TUBMM</name>
<organism evidence="5 6">
    <name type="scientific">Tuber melanosporum (strain Mel28)</name>
    <name type="common">Perigord black truffle</name>
    <dbReference type="NCBI Taxonomy" id="656061"/>
    <lineage>
        <taxon>Eukaryota</taxon>
        <taxon>Fungi</taxon>
        <taxon>Dikarya</taxon>
        <taxon>Ascomycota</taxon>
        <taxon>Pezizomycotina</taxon>
        <taxon>Pezizomycetes</taxon>
        <taxon>Pezizales</taxon>
        <taxon>Tuberaceae</taxon>
        <taxon>Tuber</taxon>
    </lineage>
</organism>
<feature type="transmembrane region" description="Helical" evidence="2">
    <location>
        <begin position="389"/>
        <end position="407"/>
    </location>
</feature>
<feature type="signal peptide" evidence="3">
    <location>
        <begin position="1"/>
        <end position="21"/>
    </location>
</feature>
<proteinExistence type="predicted"/>
<evidence type="ECO:0000313" key="6">
    <source>
        <dbReference type="Proteomes" id="UP000006911"/>
    </source>
</evidence>
<gene>
    <name evidence="5" type="ORF">GSTUM_00008389001</name>
</gene>
<feature type="compositionally biased region" description="Low complexity" evidence="1">
    <location>
        <begin position="141"/>
        <end position="169"/>
    </location>
</feature>
<evidence type="ECO:0000256" key="2">
    <source>
        <dbReference type="SAM" id="Phobius"/>
    </source>
</evidence>